<dbReference type="SUPFAM" id="SSF55957">
    <property type="entry name" value="Phosphoglucomutase, C-terminal domain"/>
    <property type="match status" value="1"/>
</dbReference>
<dbReference type="InterPro" id="IPR016055">
    <property type="entry name" value="A-D-PHexomutase_a/b/a-I/II/III"/>
</dbReference>
<comment type="similarity">
    <text evidence="1">Belongs to the phosphohexose mutase family.</text>
</comment>
<dbReference type="Pfam" id="PF02879">
    <property type="entry name" value="PGM_PMM_II"/>
    <property type="match status" value="1"/>
</dbReference>
<dbReference type="GO" id="GO:0006166">
    <property type="term" value="P:purine ribonucleoside salvage"/>
    <property type="evidence" value="ECO:0007669"/>
    <property type="project" value="TreeGrafter"/>
</dbReference>
<feature type="domain" description="Alpha-D-phosphohexomutase alpha/beta/alpha" evidence="6">
    <location>
        <begin position="58"/>
        <end position="158"/>
    </location>
</feature>
<evidence type="ECO:0000256" key="2">
    <source>
        <dbReference type="ARBA" id="ARBA00022553"/>
    </source>
</evidence>
<evidence type="ECO:0000259" key="7">
    <source>
        <dbReference type="Pfam" id="PF02879"/>
    </source>
</evidence>
<dbReference type="SUPFAM" id="SSF53738">
    <property type="entry name" value="Phosphoglucomutase, first 3 domains"/>
    <property type="match status" value="3"/>
</dbReference>
<comment type="caution">
    <text evidence="9">The sequence shown here is derived from an EMBL/GenBank/DDBJ whole genome shotgun (WGS) entry which is preliminary data.</text>
</comment>
<evidence type="ECO:0000313" key="10">
    <source>
        <dbReference type="Proteomes" id="UP000320791"/>
    </source>
</evidence>
<dbReference type="Pfam" id="PF02880">
    <property type="entry name" value="PGM_PMM_III"/>
    <property type="match status" value="1"/>
</dbReference>
<feature type="domain" description="Alpha-D-phosphohexomutase alpha/beta/alpha" evidence="8">
    <location>
        <begin position="294"/>
        <end position="397"/>
    </location>
</feature>
<proteinExistence type="inferred from homology"/>
<dbReference type="GO" id="GO:0046872">
    <property type="term" value="F:metal ion binding"/>
    <property type="evidence" value="ECO:0007669"/>
    <property type="project" value="UniProtKB-KW"/>
</dbReference>
<dbReference type="Pfam" id="PF02878">
    <property type="entry name" value="PGM_PMM_I"/>
    <property type="match status" value="1"/>
</dbReference>
<dbReference type="Proteomes" id="UP000320791">
    <property type="component" value="Unassembled WGS sequence"/>
</dbReference>
<dbReference type="PANTHER" id="PTHR45745">
    <property type="entry name" value="PHOSPHOMANNOMUTASE 45A"/>
    <property type="match status" value="1"/>
</dbReference>
<dbReference type="CDD" id="cd05799">
    <property type="entry name" value="PGM2"/>
    <property type="match status" value="1"/>
</dbReference>
<organism evidence="9 10">
    <name type="scientific">Corynebacterium canis</name>
    <dbReference type="NCBI Taxonomy" id="679663"/>
    <lineage>
        <taxon>Bacteria</taxon>
        <taxon>Bacillati</taxon>
        <taxon>Actinomycetota</taxon>
        <taxon>Actinomycetes</taxon>
        <taxon>Mycobacteriales</taxon>
        <taxon>Corynebacteriaceae</taxon>
        <taxon>Corynebacterium</taxon>
    </lineage>
</organism>
<dbReference type="PANTHER" id="PTHR45745:SF1">
    <property type="entry name" value="PHOSPHOGLUCOMUTASE 2B-RELATED"/>
    <property type="match status" value="1"/>
</dbReference>
<evidence type="ECO:0000259" key="6">
    <source>
        <dbReference type="Pfam" id="PF02878"/>
    </source>
</evidence>
<keyword evidence="5" id="KW-0413">Isomerase</keyword>
<dbReference type="GO" id="GO:0005975">
    <property type="term" value="P:carbohydrate metabolic process"/>
    <property type="evidence" value="ECO:0007669"/>
    <property type="project" value="InterPro"/>
</dbReference>
<evidence type="ECO:0000256" key="1">
    <source>
        <dbReference type="ARBA" id="ARBA00010231"/>
    </source>
</evidence>
<sequence>MTQLTFGTAGLRAPVGPGPGQMNVKQVARTTAGVATWLAQRSARLHLQHAPLESVALHKDDGPLQVVVGFDARYGSHTFATTAAEVLAGAGVEVLLLPTPTPTPLIPWLIRDRKCDAGIQITASQNPATDNGYKVYDSDGRQITTEDAHAIEAAIAEVGQVPRVTVRPGADQLRRYLDEVVDLVNPAADLLRINNERAACRVVYTAMHGVGGRALHHALQASGFALSFPVEEQQHPDPTFPTVRFPNPEEPEAVEMLLATAAEVEADVLVALDPDADRCAVGYRRGTEYIMLRGDELGPLLAHRLVPPGGVVATTVVSSQLLKKMAERRGWGYCETLTGFKNLSRAHPDLVFAYEEAVGTSPAPQLVPDKDGIATALIACAWAAELKALGRTLGDELDSLHREFGVHLGTQVPVRTTAPQAFVDALLNSPPTELAGLPATLTMLPAGQGLVFTCEWEEGTLRLIARASGTERKAKLYLEVVSPSRRAAERALAELRKDAEELAASH</sequence>
<dbReference type="RefSeq" id="WP_146324726.1">
    <property type="nucleotide sequence ID" value="NZ_BAABLR010000005.1"/>
</dbReference>
<dbReference type="InterPro" id="IPR036900">
    <property type="entry name" value="A-D-PHexomutase_C_sf"/>
</dbReference>
<accession>A0A5C5UFF9</accession>
<dbReference type="EMBL" id="VOHM01000018">
    <property type="protein sequence ID" value="TWT24210.1"/>
    <property type="molecule type" value="Genomic_DNA"/>
</dbReference>
<keyword evidence="3" id="KW-0479">Metal-binding</keyword>
<protein>
    <submittedName>
        <fullName evidence="9">Phospho-sugar mutase</fullName>
    </submittedName>
</protein>
<dbReference type="InterPro" id="IPR005844">
    <property type="entry name" value="A-D-PHexomutase_a/b/a-I"/>
</dbReference>
<dbReference type="PRINTS" id="PR00509">
    <property type="entry name" value="PGMPMM"/>
</dbReference>
<evidence type="ECO:0000256" key="3">
    <source>
        <dbReference type="ARBA" id="ARBA00022723"/>
    </source>
</evidence>
<dbReference type="InterPro" id="IPR005845">
    <property type="entry name" value="A-D-PHexomutase_a/b/a-II"/>
</dbReference>
<dbReference type="Gene3D" id="3.40.120.10">
    <property type="entry name" value="Alpha-D-Glucose-1,6-Bisphosphate, subunit A, domain 3"/>
    <property type="match status" value="3"/>
</dbReference>
<gene>
    <name evidence="9" type="ORF">FRX94_08605</name>
</gene>
<evidence type="ECO:0000313" key="9">
    <source>
        <dbReference type="EMBL" id="TWT24210.1"/>
    </source>
</evidence>
<dbReference type="AlphaFoldDB" id="A0A5C5UFF9"/>
<dbReference type="OrthoDB" id="9806956at2"/>
<keyword evidence="10" id="KW-1185">Reference proteome</keyword>
<dbReference type="GO" id="GO:0008973">
    <property type="term" value="F:phosphopentomutase activity"/>
    <property type="evidence" value="ECO:0007669"/>
    <property type="project" value="TreeGrafter"/>
</dbReference>
<reference evidence="9 10" key="1">
    <citation type="submission" date="2019-08" db="EMBL/GenBank/DDBJ databases">
        <authorList>
            <person name="Lei W."/>
        </authorList>
    </citation>
    <scope>NUCLEOTIDE SEQUENCE [LARGE SCALE GENOMIC DNA]</scope>
    <source>
        <strain evidence="9 10">CCUG 58627</strain>
    </source>
</reference>
<name>A0A5C5UFF9_9CORY</name>
<dbReference type="InterPro" id="IPR005846">
    <property type="entry name" value="A-D-PHexomutase_a/b/a-III"/>
</dbReference>
<evidence type="ECO:0000256" key="5">
    <source>
        <dbReference type="ARBA" id="ARBA00023235"/>
    </source>
</evidence>
<keyword evidence="4" id="KW-0460">Magnesium</keyword>
<evidence type="ECO:0000256" key="4">
    <source>
        <dbReference type="ARBA" id="ARBA00022842"/>
    </source>
</evidence>
<dbReference type="InterPro" id="IPR005841">
    <property type="entry name" value="Alpha-D-phosphohexomutase_SF"/>
</dbReference>
<evidence type="ECO:0000259" key="8">
    <source>
        <dbReference type="Pfam" id="PF02880"/>
    </source>
</evidence>
<keyword evidence="2" id="KW-0597">Phosphoprotein</keyword>
<feature type="domain" description="Alpha-D-phosphohexomutase alpha/beta/alpha" evidence="7">
    <location>
        <begin position="175"/>
        <end position="284"/>
    </location>
</feature>